<evidence type="ECO:0000313" key="3">
    <source>
        <dbReference type="EMBL" id="PQB05444.1"/>
    </source>
</evidence>
<comment type="caution">
    <text evidence="3">The sequence shown here is derived from an EMBL/GenBank/DDBJ whole genome shotgun (WGS) entry which is preliminary data.</text>
</comment>
<reference evidence="3 4" key="1">
    <citation type="submission" date="2016-11" db="EMBL/GenBank/DDBJ databases">
        <title>Trade-off between light-utilization and light-protection in marine flavobacteria.</title>
        <authorList>
            <person name="Kumagai Y."/>
        </authorList>
    </citation>
    <scope>NUCLEOTIDE SEQUENCE [LARGE SCALE GENOMIC DNA]</scope>
    <source>
        <strain evidence="3 4">NBRC 107741</strain>
    </source>
</reference>
<evidence type="ECO:0000313" key="4">
    <source>
        <dbReference type="Proteomes" id="UP000239800"/>
    </source>
</evidence>
<dbReference type="OrthoDB" id="789014at2"/>
<dbReference type="NCBIfam" id="TIGR04183">
    <property type="entry name" value="Por_Secre_tail"/>
    <property type="match status" value="1"/>
</dbReference>
<evidence type="ECO:0000256" key="2">
    <source>
        <dbReference type="SAM" id="SignalP"/>
    </source>
</evidence>
<sequence>MKRYVLLLAMLATLTGYCQWSFVGSSDGFAPDGAITPVLRFHPQTNEPYVFFFDFLQNVGAGPTLMRFDGSDWVDLGGRRFDDDDPNLTPFKIGFDFDRTNNWPVVYYDSPPNHMQTFDGIDWIEYVGDDTIQIQDFFINGDGFGFAVNPLNGNPTLAFSDTSNGGTPGLASVVSYGPTNWGYLSTPKFSQEVAAFFDMEYYASNGAPYLLHDGGTGDRVVVSEFDGVEWNDLPDPNLTNQNNSIAKIRIDQSNGDIYVANPANIGGQPTIEVKKWDGSTWTDLVTDVTQVHAQATAFDFGINPGDGMVYLLYMDRNNTSSNPNLTVSRYDGSDWVMLGNETISGGSDHISLAFHPVDFVPYVAYGAASGSGGWVKRFDGTLGVNDPSLAQLEIRLTPNPAINYTKITGMLVDQYEVYDLNGRRLLAGYGNQVNTESLSAGTYLVKVVSTSGQPNHTKLIVK</sequence>
<dbReference type="EMBL" id="MQUB01000001">
    <property type="protein sequence ID" value="PQB05444.1"/>
    <property type="molecule type" value="Genomic_DNA"/>
</dbReference>
<dbReference type="InterPro" id="IPR026444">
    <property type="entry name" value="Secre_tail"/>
</dbReference>
<accession>A0A2S7KS40</accession>
<dbReference type="Proteomes" id="UP000239800">
    <property type="component" value="Unassembled WGS sequence"/>
</dbReference>
<dbReference type="AlphaFoldDB" id="A0A2S7KS40"/>
<protein>
    <submittedName>
        <fullName evidence="3">Uncharacterized protein</fullName>
    </submittedName>
</protein>
<gene>
    <name evidence="3" type="ORF">BST85_11490</name>
</gene>
<dbReference type="RefSeq" id="WP_104813384.1">
    <property type="nucleotide sequence ID" value="NZ_MQUB01000001.1"/>
</dbReference>
<organism evidence="3 4">
    <name type="scientific">Aureitalea marina</name>
    <dbReference type="NCBI Taxonomy" id="930804"/>
    <lineage>
        <taxon>Bacteria</taxon>
        <taxon>Pseudomonadati</taxon>
        <taxon>Bacteroidota</taxon>
        <taxon>Flavobacteriia</taxon>
        <taxon>Flavobacteriales</taxon>
        <taxon>Flavobacteriaceae</taxon>
        <taxon>Aureitalea</taxon>
    </lineage>
</organism>
<feature type="chain" id="PRO_5015647795" evidence="2">
    <location>
        <begin position="21"/>
        <end position="462"/>
    </location>
</feature>
<keyword evidence="4" id="KW-1185">Reference proteome</keyword>
<name>A0A2S7KS40_9FLAO</name>
<feature type="signal peptide" evidence="2">
    <location>
        <begin position="1"/>
        <end position="20"/>
    </location>
</feature>
<proteinExistence type="predicted"/>
<evidence type="ECO:0000256" key="1">
    <source>
        <dbReference type="ARBA" id="ARBA00022729"/>
    </source>
</evidence>
<keyword evidence="1 2" id="KW-0732">Signal</keyword>